<evidence type="ECO:0000313" key="3">
    <source>
        <dbReference type="Proteomes" id="UP001305779"/>
    </source>
</evidence>
<organism evidence="2 3">
    <name type="scientific">Zasmidium cellare</name>
    <name type="common">Wine cellar mold</name>
    <name type="synonym">Racodium cellare</name>
    <dbReference type="NCBI Taxonomy" id="395010"/>
    <lineage>
        <taxon>Eukaryota</taxon>
        <taxon>Fungi</taxon>
        <taxon>Dikarya</taxon>
        <taxon>Ascomycota</taxon>
        <taxon>Pezizomycotina</taxon>
        <taxon>Dothideomycetes</taxon>
        <taxon>Dothideomycetidae</taxon>
        <taxon>Mycosphaerellales</taxon>
        <taxon>Mycosphaerellaceae</taxon>
        <taxon>Zasmidium</taxon>
    </lineage>
</organism>
<keyword evidence="1" id="KW-0175">Coiled coil</keyword>
<gene>
    <name evidence="2" type="ORF">PRZ48_001663</name>
</gene>
<sequence length="260" mass="29808">MSNSIAETDAQQLMKVVTSSKSDFNKTYELPGRVLSLNKVSPDQLEIVQRRALDHLQQARRDFIELLEEKVSQSKASVPEAMHTVPSSYQSFGTTQSHIIMCIQQRWAYEDPTPVSSSAAIQDTNLTMPPYPPQFENDQLEYLKAIIKSPRSSFPGNNTLDMEIKFNEELTPDNLTIALQYAHNWIERVVSEQIAAHTEKIQILENTLRRSAQDLRRMIERSSQSKRRNLAIKITQRWDIEDYTAGMTGRRPAPMPEDSR</sequence>
<evidence type="ECO:0000313" key="2">
    <source>
        <dbReference type="EMBL" id="KAK4507928.1"/>
    </source>
</evidence>
<keyword evidence="3" id="KW-1185">Reference proteome</keyword>
<name>A0ABR0F3R2_ZASCE</name>
<accession>A0ABR0F3R2</accession>
<reference evidence="2 3" key="1">
    <citation type="journal article" date="2023" name="G3 (Bethesda)">
        <title>A chromosome-level genome assembly of Zasmidium syzygii isolated from banana leaves.</title>
        <authorList>
            <person name="van Westerhoven A.C."/>
            <person name="Mehrabi R."/>
            <person name="Talebi R."/>
            <person name="Steentjes M.B.F."/>
            <person name="Corcolon B."/>
            <person name="Chong P.A."/>
            <person name="Kema G.H.J."/>
            <person name="Seidl M.F."/>
        </authorList>
    </citation>
    <scope>NUCLEOTIDE SEQUENCE [LARGE SCALE GENOMIC DNA]</scope>
    <source>
        <strain evidence="2 3">P124</strain>
    </source>
</reference>
<dbReference type="Proteomes" id="UP001305779">
    <property type="component" value="Unassembled WGS sequence"/>
</dbReference>
<dbReference type="EMBL" id="JAXOVC010000001">
    <property type="protein sequence ID" value="KAK4507928.1"/>
    <property type="molecule type" value="Genomic_DNA"/>
</dbReference>
<protein>
    <submittedName>
        <fullName evidence="2">Uncharacterized protein</fullName>
    </submittedName>
</protein>
<proteinExistence type="predicted"/>
<feature type="coiled-coil region" evidence="1">
    <location>
        <begin position="194"/>
        <end position="221"/>
    </location>
</feature>
<evidence type="ECO:0000256" key="1">
    <source>
        <dbReference type="SAM" id="Coils"/>
    </source>
</evidence>
<comment type="caution">
    <text evidence="2">The sequence shown here is derived from an EMBL/GenBank/DDBJ whole genome shotgun (WGS) entry which is preliminary data.</text>
</comment>